<dbReference type="GO" id="GO:0005829">
    <property type="term" value="C:cytosol"/>
    <property type="evidence" value="ECO:0007669"/>
    <property type="project" value="TreeGrafter"/>
</dbReference>
<dbReference type="Proteomes" id="UP000663852">
    <property type="component" value="Unassembled WGS sequence"/>
</dbReference>
<evidence type="ECO:0000259" key="5">
    <source>
        <dbReference type="SMART" id="SM01158"/>
    </source>
</evidence>
<dbReference type="PANTHER" id="PTHR13608:SF3">
    <property type="entry name" value="ARMADILLO-LIKE HELICAL DOMAIN-CONTAINING PROTEIN 3"/>
    <property type="match status" value="1"/>
</dbReference>
<keyword evidence="2" id="KW-0812">Transmembrane</keyword>
<comment type="caution">
    <text evidence="6">The sequence shown here is derived from an EMBL/GenBank/DDBJ whole genome shotgun (WGS) entry which is preliminary data.</text>
</comment>
<name>A0A815HXR2_ADIRI</name>
<reference evidence="6" key="1">
    <citation type="submission" date="2021-02" db="EMBL/GenBank/DDBJ databases">
        <authorList>
            <person name="Nowell W R."/>
        </authorList>
    </citation>
    <scope>NUCLEOTIDE SEQUENCE</scope>
</reference>
<protein>
    <recommendedName>
        <fullName evidence="5">Armadillo-like helical domain-containing protein</fullName>
    </recommendedName>
</protein>
<evidence type="ECO:0000256" key="2">
    <source>
        <dbReference type="ARBA" id="ARBA00022692"/>
    </source>
</evidence>
<sequence>MQNMSAAHEKTTSISIISERTHVKYRSTNLSDKEHEYFTIFVTEPRGISVNKWVFYPKLCQFEVLAWKNSNTGNKSFWPVKTAFKEKIVVLYDALLSGDQPWLENGHYWDDFFLLKVNAKYLLEELDRNYVEKPAILKPQLNAIFDQCLVFVNSAHRIRQLNAYYTICVLIHAVSRVNQRNGFGHPALDFLCGSEGVENKFETLVESVNHTFLIDDSLSGSTLLKNAAFDVILTCCTTMLNINENMLMDYMMANANLFDSITQLIIRSPASHGYDICLLLALLLQYHKYDTSNTYIVRFSVFDDEVALTSLAQVIGSSLCEYNKAYDIERTANESSSWWSSLTTFVGSAIQSTGGNRRMKKVDDCLLLAFYEAVHLNRNFISALTHTATNSWGTKSPTSSDILPPSLPAMATPATLMTQEQTDFSDMDDFSGSNNLLSVFLEYCSIIQQFSKNEDMCNTTKLCYLILLCITEDEFANATMHDENVIFSVYLHKAPMRHRKQNNEKNSPSRPLAVALLDLTMEFIWSHMMRNFPYDLYTKCIGIIQRILSFQKRTRTRLSYSWRPLWNALITLLKFLQNCESQLAKHRDLFQLASKIINIFNLFITFGDTFLRTPEAYDEVFYETVRCYHIFDNLFAFACRYANNDNEFKESALKLMVNLTNIKLITHHFNTKIEAISNNQNNPLTENQVLEIIRNNYDTLALKLHDDLDQYDIYSEKATEASFLANITRNIIGNYRRQYSLDTNSTVQLSSILLNEVPTIS</sequence>
<evidence type="ECO:0000256" key="1">
    <source>
        <dbReference type="ARBA" id="ARBA00004370"/>
    </source>
</evidence>
<dbReference type="InterPro" id="IPR013636">
    <property type="entry name" value="ARMH3_C"/>
</dbReference>
<dbReference type="GO" id="GO:0016020">
    <property type="term" value="C:membrane"/>
    <property type="evidence" value="ECO:0007669"/>
    <property type="project" value="UniProtKB-SubCell"/>
</dbReference>
<keyword evidence="3" id="KW-1133">Transmembrane helix</keyword>
<gene>
    <name evidence="6" type="ORF">EDS130_LOCUS33819</name>
</gene>
<dbReference type="SMART" id="SM01158">
    <property type="entry name" value="DUF1741"/>
    <property type="match status" value="1"/>
</dbReference>
<evidence type="ECO:0000256" key="3">
    <source>
        <dbReference type="ARBA" id="ARBA00022989"/>
    </source>
</evidence>
<accession>A0A815HXR2</accession>
<dbReference type="Pfam" id="PF08427">
    <property type="entry name" value="ARMH3_C"/>
    <property type="match status" value="1"/>
</dbReference>
<dbReference type="PANTHER" id="PTHR13608">
    <property type="entry name" value="ARMADILLO-LIKE HELICAL DOMAIN-CONTAINING PROTEIN 3"/>
    <property type="match status" value="1"/>
</dbReference>
<proteinExistence type="predicted"/>
<dbReference type="EMBL" id="CAJNOJ010000275">
    <property type="protein sequence ID" value="CAF1360998.1"/>
    <property type="molecule type" value="Genomic_DNA"/>
</dbReference>
<organism evidence="6 7">
    <name type="scientific">Adineta ricciae</name>
    <name type="common">Rotifer</name>
    <dbReference type="NCBI Taxonomy" id="249248"/>
    <lineage>
        <taxon>Eukaryota</taxon>
        <taxon>Metazoa</taxon>
        <taxon>Spiralia</taxon>
        <taxon>Gnathifera</taxon>
        <taxon>Rotifera</taxon>
        <taxon>Eurotatoria</taxon>
        <taxon>Bdelloidea</taxon>
        <taxon>Adinetida</taxon>
        <taxon>Adinetidae</taxon>
        <taxon>Adineta</taxon>
    </lineage>
</organism>
<feature type="domain" description="Armadillo-like helical" evidence="5">
    <location>
        <begin position="504"/>
        <end position="739"/>
    </location>
</feature>
<keyword evidence="4" id="KW-0472">Membrane</keyword>
<evidence type="ECO:0000256" key="4">
    <source>
        <dbReference type="ARBA" id="ARBA00023136"/>
    </source>
</evidence>
<dbReference type="OrthoDB" id="2012278at2759"/>
<evidence type="ECO:0000313" key="7">
    <source>
        <dbReference type="Proteomes" id="UP000663852"/>
    </source>
</evidence>
<comment type="subcellular location">
    <subcellularLocation>
        <location evidence="1">Membrane</location>
    </subcellularLocation>
</comment>
<dbReference type="InterPro" id="IPR039868">
    <property type="entry name" value="ARMD3-like"/>
</dbReference>
<dbReference type="AlphaFoldDB" id="A0A815HXR2"/>
<evidence type="ECO:0000313" key="6">
    <source>
        <dbReference type="EMBL" id="CAF1360998.1"/>
    </source>
</evidence>